<organism evidence="6 7">
    <name type="scientific">Marinithermofilum abyssi</name>
    <dbReference type="NCBI Taxonomy" id="1571185"/>
    <lineage>
        <taxon>Bacteria</taxon>
        <taxon>Bacillati</taxon>
        <taxon>Bacillota</taxon>
        <taxon>Bacilli</taxon>
        <taxon>Bacillales</taxon>
        <taxon>Thermoactinomycetaceae</taxon>
        <taxon>Marinithermofilum</taxon>
    </lineage>
</organism>
<accession>A0A8J2VHR4</accession>
<evidence type="ECO:0000256" key="3">
    <source>
        <dbReference type="ARBA" id="ARBA00022643"/>
    </source>
</evidence>
<evidence type="ECO:0000259" key="5">
    <source>
        <dbReference type="SMART" id="SM00903"/>
    </source>
</evidence>
<sequence>MNIDPKQQEKLANYKLLIGSVLPRPIAFVTSMNRRGVVNAAPFSFFTVMSDDPPMVSITCMRKPGNLPKDTARNIAETGEYVIHVVDGENVRQVNQTSTDFPPDVSEVEAVGFDLLPSEKVRVPRIAQTKIQMECRLHQILPMGGTVGAPNADVVIGEVVMFHIDDALYEAGRIDTARLDPVGRLAGVTYGKVGETFSLPRQKYAEWVEQKKER</sequence>
<dbReference type="GO" id="GO:0016646">
    <property type="term" value="F:oxidoreductase activity, acting on the CH-NH group of donors, NAD or NADP as acceptor"/>
    <property type="evidence" value="ECO:0007669"/>
    <property type="project" value="UniProtKB-ARBA"/>
</dbReference>
<reference evidence="6" key="2">
    <citation type="submission" date="2020-09" db="EMBL/GenBank/DDBJ databases">
        <authorList>
            <person name="Sun Q."/>
            <person name="Zhou Y."/>
        </authorList>
    </citation>
    <scope>NUCLEOTIDE SEQUENCE</scope>
    <source>
        <strain evidence="6">CGMCC 1.15179</strain>
    </source>
</reference>
<dbReference type="InterPro" id="IPR002563">
    <property type="entry name" value="Flavin_Rdtase-like_dom"/>
</dbReference>
<reference evidence="6" key="1">
    <citation type="journal article" date="2014" name="Int. J. Syst. Evol. Microbiol.">
        <title>Complete genome sequence of Corynebacterium casei LMG S-19264T (=DSM 44701T), isolated from a smear-ripened cheese.</title>
        <authorList>
            <consortium name="US DOE Joint Genome Institute (JGI-PGF)"/>
            <person name="Walter F."/>
            <person name="Albersmeier A."/>
            <person name="Kalinowski J."/>
            <person name="Ruckert C."/>
        </authorList>
    </citation>
    <scope>NUCLEOTIDE SEQUENCE</scope>
    <source>
        <strain evidence="6">CGMCC 1.15179</strain>
    </source>
</reference>
<keyword evidence="7" id="KW-1185">Reference proteome</keyword>
<dbReference type="Gene3D" id="2.30.110.10">
    <property type="entry name" value="Electron Transport, Fmn-binding Protein, Chain A"/>
    <property type="match status" value="1"/>
</dbReference>
<evidence type="ECO:0000256" key="4">
    <source>
        <dbReference type="ARBA" id="ARBA00038054"/>
    </source>
</evidence>
<evidence type="ECO:0000313" key="7">
    <source>
        <dbReference type="Proteomes" id="UP000625210"/>
    </source>
</evidence>
<evidence type="ECO:0000256" key="1">
    <source>
        <dbReference type="ARBA" id="ARBA00001917"/>
    </source>
</evidence>
<dbReference type="PANTHER" id="PTHR33798">
    <property type="entry name" value="FLAVOPROTEIN OXYGENASE"/>
    <property type="match status" value="1"/>
</dbReference>
<evidence type="ECO:0000256" key="2">
    <source>
        <dbReference type="ARBA" id="ARBA00022630"/>
    </source>
</evidence>
<dbReference type="SMART" id="SM00903">
    <property type="entry name" value="Flavin_Reduct"/>
    <property type="match status" value="1"/>
</dbReference>
<dbReference type="Proteomes" id="UP000625210">
    <property type="component" value="Unassembled WGS sequence"/>
</dbReference>
<dbReference type="InterPro" id="IPR012349">
    <property type="entry name" value="Split_barrel_FMN-bd"/>
</dbReference>
<keyword evidence="2" id="KW-0285">Flavoprotein</keyword>
<evidence type="ECO:0000313" key="6">
    <source>
        <dbReference type="EMBL" id="GGE27387.1"/>
    </source>
</evidence>
<protein>
    <recommendedName>
        <fullName evidence="5">Flavin reductase like domain-containing protein</fullName>
    </recommendedName>
</protein>
<proteinExistence type="inferred from homology"/>
<comment type="cofactor">
    <cofactor evidence="1">
        <name>FMN</name>
        <dbReference type="ChEBI" id="CHEBI:58210"/>
    </cofactor>
</comment>
<comment type="similarity">
    <text evidence="4">Belongs to the flavoredoxin family.</text>
</comment>
<dbReference type="Pfam" id="PF01613">
    <property type="entry name" value="Flavin_Reduct"/>
    <property type="match status" value="1"/>
</dbReference>
<dbReference type="SUPFAM" id="SSF50475">
    <property type="entry name" value="FMN-binding split barrel"/>
    <property type="match status" value="1"/>
</dbReference>
<feature type="domain" description="Flavin reductase like" evidence="5">
    <location>
        <begin position="19"/>
        <end position="177"/>
    </location>
</feature>
<dbReference type="EMBL" id="BMHQ01000014">
    <property type="protein sequence ID" value="GGE27387.1"/>
    <property type="molecule type" value="Genomic_DNA"/>
</dbReference>
<comment type="caution">
    <text evidence="6">The sequence shown here is derived from an EMBL/GenBank/DDBJ whole genome shotgun (WGS) entry which is preliminary data.</text>
</comment>
<dbReference type="RefSeq" id="WP_188648900.1">
    <property type="nucleotide sequence ID" value="NZ_BMHQ01000014.1"/>
</dbReference>
<dbReference type="GO" id="GO:0010181">
    <property type="term" value="F:FMN binding"/>
    <property type="evidence" value="ECO:0007669"/>
    <property type="project" value="InterPro"/>
</dbReference>
<dbReference type="AlphaFoldDB" id="A0A8J2VHR4"/>
<name>A0A8J2VHR4_9BACL</name>
<gene>
    <name evidence="6" type="ORF">GCM10011571_32010</name>
</gene>
<dbReference type="PANTHER" id="PTHR33798:SF5">
    <property type="entry name" value="FLAVIN REDUCTASE LIKE DOMAIN-CONTAINING PROTEIN"/>
    <property type="match status" value="1"/>
</dbReference>
<keyword evidence="3" id="KW-0288">FMN</keyword>